<evidence type="ECO:0000259" key="16">
    <source>
        <dbReference type="Pfam" id="PF02887"/>
    </source>
</evidence>
<keyword evidence="6" id="KW-0479">Metal-binding</keyword>
<feature type="domain" description="Pyruvate kinase C-terminal" evidence="16">
    <location>
        <begin position="350"/>
        <end position="456"/>
    </location>
</feature>
<dbReference type="InterPro" id="IPR015795">
    <property type="entry name" value="Pyrv_Knase_C"/>
</dbReference>
<dbReference type="SUPFAM" id="SSF50800">
    <property type="entry name" value="PK beta-barrel domain-like"/>
    <property type="match status" value="1"/>
</dbReference>
<gene>
    <name evidence="17" type="primary">pyk</name>
    <name evidence="17" type="ORF">GM418_21815</name>
</gene>
<dbReference type="InterPro" id="IPR040442">
    <property type="entry name" value="Pyrv_kinase-like_dom_sf"/>
</dbReference>
<evidence type="ECO:0000256" key="11">
    <source>
        <dbReference type="ARBA" id="ARBA00023152"/>
    </source>
</evidence>
<organism evidence="17 18">
    <name type="scientific">Maribellus comscasis</name>
    <dbReference type="NCBI Taxonomy" id="2681766"/>
    <lineage>
        <taxon>Bacteria</taxon>
        <taxon>Pseudomonadati</taxon>
        <taxon>Bacteroidota</taxon>
        <taxon>Bacteroidia</taxon>
        <taxon>Marinilabiliales</taxon>
        <taxon>Prolixibacteraceae</taxon>
        <taxon>Maribellus</taxon>
    </lineage>
</organism>
<evidence type="ECO:0000313" key="17">
    <source>
        <dbReference type="EMBL" id="QGY46202.1"/>
    </source>
</evidence>
<dbReference type="Pfam" id="PF00224">
    <property type="entry name" value="PK"/>
    <property type="match status" value="1"/>
</dbReference>
<feature type="domain" description="Pyruvate kinase barrel" evidence="15">
    <location>
        <begin position="1"/>
        <end position="317"/>
    </location>
</feature>
<proteinExistence type="inferred from homology"/>
<dbReference type="NCBIfam" id="TIGR01064">
    <property type="entry name" value="pyruv_kin"/>
    <property type="match status" value="1"/>
</dbReference>
<comment type="catalytic activity">
    <reaction evidence="14">
        <text>pyruvate + ATP = phosphoenolpyruvate + ADP + H(+)</text>
        <dbReference type="Rhea" id="RHEA:18157"/>
        <dbReference type="ChEBI" id="CHEBI:15361"/>
        <dbReference type="ChEBI" id="CHEBI:15378"/>
        <dbReference type="ChEBI" id="CHEBI:30616"/>
        <dbReference type="ChEBI" id="CHEBI:58702"/>
        <dbReference type="ChEBI" id="CHEBI:456216"/>
        <dbReference type="EC" id="2.7.1.40"/>
    </reaction>
</comment>
<dbReference type="InterPro" id="IPR036918">
    <property type="entry name" value="Pyrv_Knase_C_sf"/>
</dbReference>
<evidence type="ECO:0000256" key="4">
    <source>
        <dbReference type="ARBA" id="ARBA00012142"/>
    </source>
</evidence>
<evidence type="ECO:0000256" key="7">
    <source>
        <dbReference type="ARBA" id="ARBA00022741"/>
    </source>
</evidence>
<dbReference type="GO" id="GO:0005524">
    <property type="term" value="F:ATP binding"/>
    <property type="evidence" value="ECO:0007669"/>
    <property type="project" value="UniProtKB-KW"/>
</dbReference>
<evidence type="ECO:0000256" key="1">
    <source>
        <dbReference type="ARBA" id="ARBA00001958"/>
    </source>
</evidence>
<dbReference type="GO" id="GO:0004743">
    <property type="term" value="F:pyruvate kinase activity"/>
    <property type="evidence" value="ECO:0007669"/>
    <property type="project" value="UniProtKB-UniRule"/>
</dbReference>
<dbReference type="InterPro" id="IPR001697">
    <property type="entry name" value="Pyr_Knase"/>
</dbReference>
<comment type="cofactor">
    <cofactor evidence="1">
        <name>K(+)</name>
        <dbReference type="ChEBI" id="CHEBI:29103"/>
    </cofactor>
</comment>
<dbReference type="SUPFAM" id="SSF52935">
    <property type="entry name" value="PK C-terminal domain-like"/>
    <property type="match status" value="1"/>
</dbReference>
<dbReference type="GO" id="GO:0016301">
    <property type="term" value="F:kinase activity"/>
    <property type="evidence" value="ECO:0007669"/>
    <property type="project" value="UniProtKB-KW"/>
</dbReference>
<name>A0A6I6K1A5_9BACT</name>
<evidence type="ECO:0000256" key="9">
    <source>
        <dbReference type="ARBA" id="ARBA00022840"/>
    </source>
</evidence>
<comment type="similarity">
    <text evidence="3 14">Belongs to the pyruvate kinase family.</text>
</comment>
<accession>A0A6I6K1A5</accession>
<dbReference type="PRINTS" id="PR01050">
    <property type="entry name" value="PYRUVTKNASE"/>
</dbReference>
<dbReference type="KEGG" id="mcos:GM418_21815"/>
<dbReference type="NCBIfam" id="NF004978">
    <property type="entry name" value="PRK06354.1"/>
    <property type="match status" value="1"/>
</dbReference>
<dbReference type="RefSeq" id="WP_158869338.1">
    <property type="nucleotide sequence ID" value="NZ_CP046401.1"/>
</dbReference>
<dbReference type="AlphaFoldDB" id="A0A6I6K1A5"/>
<dbReference type="PANTHER" id="PTHR11817">
    <property type="entry name" value="PYRUVATE KINASE"/>
    <property type="match status" value="1"/>
</dbReference>
<dbReference type="GO" id="GO:0030955">
    <property type="term" value="F:potassium ion binding"/>
    <property type="evidence" value="ECO:0007669"/>
    <property type="project" value="UniProtKB-UniRule"/>
</dbReference>
<dbReference type="Gene3D" id="3.40.1380.20">
    <property type="entry name" value="Pyruvate kinase, C-terminal domain"/>
    <property type="match status" value="1"/>
</dbReference>
<keyword evidence="10 14" id="KW-0460">Magnesium</keyword>
<keyword evidence="9" id="KW-0067">ATP-binding</keyword>
<evidence type="ECO:0000259" key="15">
    <source>
        <dbReference type="Pfam" id="PF00224"/>
    </source>
</evidence>
<evidence type="ECO:0000313" key="18">
    <source>
        <dbReference type="Proteomes" id="UP000428260"/>
    </source>
</evidence>
<dbReference type="InterPro" id="IPR015793">
    <property type="entry name" value="Pyrv_Knase_brl"/>
</dbReference>
<dbReference type="Gene3D" id="3.20.20.60">
    <property type="entry name" value="Phosphoenolpyruvate-binding domains"/>
    <property type="match status" value="1"/>
</dbReference>
<evidence type="ECO:0000256" key="5">
    <source>
        <dbReference type="ARBA" id="ARBA00022679"/>
    </source>
</evidence>
<dbReference type="GO" id="GO:0000287">
    <property type="term" value="F:magnesium ion binding"/>
    <property type="evidence" value="ECO:0007669"/>
    <property type="project" value="UniProtKB-UniRule"/>
</dbReference>
<dbReference type="InterPro" id="IPR011037">
    <property type="entry name" value="Pyrv_Knase-like_insert_dom_sf"/>
</dbReference>
<keyword evidence="5 14" id="KW-0808">Transferase</keyword>
<comment type="pathway">
    <text evidence="2 14">Carbohydrate degradation; glycolysis; pyruvate from D-glyceraldehyde 3-phosphate: step 5/5.</text>
</comment>
<evidence type="ECO:0000256" key="2">
    <source>
        <dbReference type="ARBA" id="ARBA00004997"/>
    </source>
</evidence>
<evidence type="ECO:0000256" key="8">
    <source>
        <dbReference type="ARBA" id="ARBA00022777"/>
    </source>
</evidence>
<dbReference type="PROSITE" id="PS00110">
    <property type="entry name" value="PYRUVATE_KINASE"/>
    <property type="match status" value="1"/>
</dbReference>
<dbReference type="Gene3D" id="2.40.33.10">
    <property type="entry name" value="PK beta-barrel domain-like"/>
    <property type="match status" value="1"/>
</dbReference>
<keyword evidence="18" id="KW-1185">Reference proteome</keyword>
<keyword evidence="12 17" id="KW-0670">Pyruvate</keyword>
<evidence type="ECO:0000256" key="6">
    <source>
        <dbReference type="ARBA" id="ARBA00022723"/>
    </source>
</evidence>
<evidence type="ECO:0000256" key="13">
    <source>
        <dbReference type="NCBIfam" id="TIGR01064"/>
    </source>
</evidence>
<reference evidence="17 18" key="1">
    <citation type="submission" date="2019-11" db="EMBL/GenBank/DDBJ databases">
        <authorList>
            <person name="Zheng R.K."/>
            <person name="Sun C.M."/>
        </authorList>
    </citation>
    <scope>NUCLEOTIDE SEQUENCE [LARGE SCALE GENOMIC DNA]</scope>
    <source>
        <strain evidence="17 18">WC007</strain>
    </source>
</reference>
<dbReference type="EMBL" id="CP046401">
    <property type="protein sequence ID" value="QGY46202.1"/>
    <property type="molecule type" value="Genomic_DNA"/>
</dbReference>
<evidence type="ECO:0000256" key="3">
    <source>
        <dbReference type="ARBA" id="ARBA00008663"/>
    </source>
</evidence>
<keyword evidence="7" id="KW-0547">Nucleotide-binding</keyword>
<dbReference type="InterPro" id="IPR018209">
    <property type="entry name" value="Pyrv_Knase_AS"/>
</dbReference>
<evidence type="ECO:0000256" key="12">
    <source>
        <dbReference type="ARBA" id="ARBA00023317"/>
    </source>
</evidence>
<dbReference type="FunFam" id="2.40.33.10:FF:000001">
    <property type="entry name" value="Pyruvate kinase"/>
    <property type="match status" value="1"/>
</dbReference>
<protein>
    <recommendedName>
        <fullName evidence="4 13">Pyruvate kinase</fullName>
        <ecNumber evidence="4 13">2.7.1.40</ecNumber>
    </recommendedName>
</protein>
<dbReference type="Proteomes" id="UP000428260">
    <property type="component" value="Chromosome"/>
</dbReference>
<dbReference type="EC" id="2.7.1.40" evidence="4 13"/>
<sequence length="473" mass="52929">MRQTKIVATISDQKCDVDFIKSLYEAGMNVARINTAHISKESGKKLIENIRTVSDKIAILIDTKGPEIRTCKTQNQLEVTKGQNISIAYHEMETGNAHICVNYKNFVRDVNEGDKILIDDGDIEITVVEKKKEYLVSRIENSGTIKNNKSLNIPGVKIKLPSISEKDKEFINFAIENELDFIAHSFVRNKKDVEAVQKILDLQNSKIKIIAKIENLEGVNKIDEILESAYGIMVARGDLGIELPAEQIPTVQRNLIRKAIIQKKPVIIATQMLHSMIEHPRPTRAEVGDVASAIYARTDAIMLSGETAYGKYPVEAIQMMVKIANEVEPDRDKRYDVILPPVKHEIPAYLAQSALRAARELNPVAIVTSTTTGKTARYISAYRSTTPVLAKCHSEQVVRQLALSFGVYPSYLPIKKNKLKIQKAAIQNLIKEKTIKKEDLIIYIGGRFGEDSGASFIEISSADKLLLDPKMYK</sequence>
<evidence type="ECO:0000256" key="14">
    <source>
        <dbReference type="RuleBase" id="RU000504"/>
    </source>
</evidence>
<dbReference type="Pfam" id="PF02887">
    <property type="entry name" value="PK_C"/>
    <property type="match status" value="1"/>
</dbReference>
<dbReference type="NCBIfam" id="NF004491">
    <property type="entry name" value="PRK05826.1"/>
    <property type="match status" value="1"/>
</dbReference>
<dbReference type="InterPro" id="IPR015806">
    <property type="entry name" value="Pyrv_Knase_insert_dom_sf"/>
</dbReference>
<dbReference type="InterPro" id="IPR015813">
    <property type="entry name" value="Pyrv/PenolPyrv_kinase-like_dom"/>
</dbReference>
<keyword evidence="8 14" id="KW-0418">Kinase</keyword>
<dbReference type="SUPFAM" id="SSF51621">
    <property type="entry name" value="Phosphoenolpyruvate/pyruvate domain"/>
    <property type="match status" value="1"/>
</dbReference>
<keyword evidence="11 14" id="KW-0324">Glycolysis</keyword>
<dbReference type="UniPathway" id="UPA00109">
    <property type="reaction ID" value="UER00188"/>
</dbReference>
<evidence type="ECO:0000256" key="10">
    <source>
        <dbReference type="ARBA" id="ARBA00022842"/>
    </source>
</evidence>